<proteinExistence type="predicted"/>
<gene>
    <name evidence="2" type="ORF">T4B_3267</name>
</gene>
<evidence type="ECO:0000313" key="2">
    <source>
        <dbReference type="EMBL" id="KRY94885.1"/>
    </source>
</evidence>
<sequence>MEMERSLRKRRSSDRPKVGSSSRGGTYYDCPLKDPTSS</sequence>
<evidence type="ECO:0000313" key="3">
    <source>
        <dbReference type="Proteomes" id="UP000054805"/>
    </source>
</evidence>
<keyword evidence="3" id="KW-1185">Reference proteome</keyword>
<comment type="caution">
    <text evidence="2">The sequence shown here is derived from an EMBL/GenBank/DDBJ whole genome shotgun (WGS) entry which is preliminary data.</text>
</comment>
<protein>
    <submittedName>
        <fullName evidence="2">Uncharacterized protein</fullName>
    </submittedName>
</protein>
<reference evidence="2 3" key="1">
    <citation type="submission" date="2015-01" db="EMBL/GenBank/DDBJ databases">
        <title>Evolution of Trichinella species and genotypes.</title>
        <authorList>
            <person name="Korhonen P.K."/>
            <person name="Edoardo P."/>
            <person name="Giuseppe L.R."/>
            <person name="Gasser R.B."/>
        </authorList>
    </citation>
    <scope>NUCLEOTIDE SEQUENCE [LARGE SCALE GENOMIC DNA]</scope>
    <source>
        <strain evidence="2">ISS588</strain>
    </source>
</reference>
<accession>A0A0V1G9R9</accession>
<evidence type="ECO:0000256" key="1">
    <source>
        <dbReference type="SAM" id="MobiDB-lite"/>
    </source>
</evidence>
<name>A0A0V1G9R9_TRIPS</name>
<feature type="region of interest" description="Disordered" evidence="1">
    <location>
        <begin position="1"/>
        <end position="38"/>
    </location>
</feature>
<organism evidence="2 3">
    <name type="scientific">Trichinella pseudospiralis</name>
    <name type="common">Parasitic roundworm</name>
    <dbReference type="NCBI Taxonomy" id="6337"/>
    <lineage>
        <taxon>Eukaryota</taxon>
        <taxon>Metazoa</taxon>
        <taxon>Ecdysozoa</taxon>
        <taxon>Nematoda</taxon>
        <taxon>Enoplea</taxon>
        <taxon>Dorylaimia</taxon>
        <taxon>Trichinellida</taxon>
        <taxon>Trichinellidae</taxon>
        <taxon>Trichinella</taxon>
    </lineage>
</organism>
<dbReference type="EMBL" id="JYDS01004808">
    <property type="protein sequence ID" value="KRY94885.1"/>
    <property type="molecule type" value="Genomic_DNA"/>
</dbReference>
<dbReference type="AlphaFoldDB" id="A0A0V1G9R9"/>
<dbReference type="Proteomes" id="UP000054805">
    <property type="component" value="Unassembled WGS sequence"/>
</dbReference>